<dbReference type="SFLD" id="SFLDS00029">
    <property type="entry name" value="Radical_SAM"/>
    <property type="match status" value="1"/>
</dbReference>
<keyword evidence="17" id="KW-1185">Reference proteome</keyword>
<evidence type="ECO:0000313" key="16">
    <source>
        <dbReference type="EMBL" id="QQA00088.1"/>
    </source>
</evidence>
<keyword evidence="12 14" id="KW-0411">Iron-sulfur</keyword>
<dbReference type="GO" id="GO:0070040">
    <property type="term" value="F:rRNA (adenine(2503)-C2-)-methyltransferase activity"/>
    <property type="evidence" value="ECO:0007669"/>
    <property type="project" value="UniProtKB-UniRule"/>
</dbReference>
<dbReference type="InterPro" id="IPR006638">
    <property type="entry name" value="Elp3/MiaA/NifB-like_rSAM"/>
</dbReference>
<feature type="active site" description="Proton acceptor" evidence="14">
    <location>
        <position position="90"/>
    </location>
</feature>
<keyword evidence="3 14" id="KW-0004">4Fe-4S</keyword>
<accession>A0A7T3V430</accession>
<dbReference type="PIRSF" id="PIRSF006004">
    <property type="entry name" value="CHP00048"/>
    <property type="match status" value="1"/>
</dbReference>
<dbReference type="AlphaFoldDB" id="A0A7T3V430"/>
<comment type="similarity">
    <text evidence="2 14">Belongs to the radical SAM superfamily. RlmN family.</text>
</comment>
<comment type="caution">
    <text evidence="14">Lacks conserved residue(s) required for the propagation of feature annotation.</text>
</comment>
<evidence type="ECO:0000256" key="11">
    <source>
        <dbReference type="ARBA" id="ARBA00023004"/>
    </source>
</evidence>
<evidence type="ECO:0000256" key="3">
    <source>
        <dbReference type="ARBA" id="ARBA00022485"/>
    </source>
</evidence>
<dbReference type="PANTHER" id="PTHR30544:SF5">
    <property type="entry name" value="RADICAL SAM CORE DOMAIN-CONTAINING PROTEIN"/>
    <property type="match status" value="1"/>
</dbReference>
<evidence type="ECO:0000256" key="10">
    <source>
        <dbReference type="ARBA" id="ARBA00022723"/>
    </source>
</evidence>
<organism evidence="16 17">
    <name type="scientific">Treponema peruense</name>
    <dbReference type="NCBI Taxonomy" id="2787628"/>
    <lineage>
        <taxon>Bacteria</taxon>
        <taxon>Pseudomonadati</taxon>
        <taxon>Spirochaetota</taxon>
        <taxon>Spirochaetia</taxon>
        <taxon>Spirochaetales</taxon>
        <taxon>Treponemataceae</taxon>
        <taxon>Treponema</taxon>
    </lineage>
</organism>
<dbReference type="Pfam" id="PF21016">
    <property type="entry name" value="RlmN_N"/>
    <property type="match status" value="1"/>
</dbReference>
<dbReference type="InterPro" id="IPR004383">
    <property type="entry name" value="rRNA_lsu_MTrfase_RlmN/Cfr"/>
</dbReference>
<dbReference type="InterPro" id="IPR058240">
    <property type="entry name" value="rSAM_sf"/>
</dbReference>
<dbReference type="GO" id="GO:0019843">
    <property type="term" value="F:rRNA binding"/>
    <property type="evidence" value="ECO:0007669"/>
    <property type="project" value="UniProtKB-UniRule"/>
</dbReference>
<dbReference type="Gene3D" id="3.20.20.70">
    <property type="entry name" value="Aldolase class I"/>
    <property type="match status" value="1"/>
</dbReference>
<dbReference type="InterPro" id="IPR007197">
    <property type="entry name" value="rSAM"/>
</dbReference>
<dbReference type="PROSITE" id="PS51918">
    <property type="entry name" value="RADICAL_SAM"/>
    <property type="match status" value="1"/>
</dbReference>
<protein>
    <recommendedName>
        <fullName evidence="14">Probable dual-specificity RNA methyltransferase RlmN</fullName>
        <ecNumber evidence="14">2.1.1.192</ecNumber>
    </recommendedName>
    <alternativeName>
        <fullName evidence="14">23S rRNA (adenine(2503)-C(2))-methyltransferase</fullName>
    </alternativeName>
    <alternativeName>
        <fullName evidence="14">23S rRNA m2A2503 methyltransferase</fullName>
    </alternativeName>
    <alternativeName>
        <fullName evidence="14">Ribosomal RNA large subunit methyltransferase N</fullName>
    </alternativeName>
    <alternativeName>
        <fullName evidence="14">tRNA (adenine(37)-C(2))-methyltransferase</fullName>
    </alternativeName>
    <alternativeName>
        <fullName evidence="14">tRNA m2A37 methyltransferase</fullName>
    </alternativeName>
</protein>
<dbReference type="InterPro" id="IPR013785">
    <property type="entry name" value="Aldolase_TIM"/>
</dbReference>
<evidence type="ECO:0000256" key="14">
    <source>
        <dbReference type="HAMAP-Rule" id="MF_01849"/>
    </source>
</evidence>
<dbReference type="Proteomes" id="UP000595224">
    <property type="component" value="Chromosome"/>
</dbReference>
<feature type="binding site" evidence="14">
    <location>
        <begin position="212"/>
        <end position="214"/>
    </location>
    <ligand>
        <name>S-adenosyl-L-methionine</name>
        <dbReference type="ChEBI" id="CHEBI:59789"/>
    </ligand>
</feature>
<dbReference type="SFLD" id="SFLDG01062">
    <property type="entry name" value="methyltransferase_(Class_A)"/>
    <property type="match status" value="1"/>
</dbReference>
<dbReference type="InterPro" id="IPR048641">
    <property type="entry name" value="RlmN_N"/>
</dbReference>
<evidence type="ECO:0000256" key="6">
    <source>
        <dbReference type="ARBA" id="ARBA00022603"/>
    </source>
</evidence>
<keyword evidence="6 14" id="KW-0489">Methyltransferase</keyword>
<dbReference type="EC" id="2.1.1.192" evidence="14"/>
<dbReference type="NCBIfam" id="TIGR00048">
    <property type="entry name" value="rRNA_mod_RlmN"/>
    <property type="match status" value="1"/>
</dbReference>
<feature type="binding site" evidence="14">
    <location>
        <begin position="157"/>
        <end position="158"/>
    </location>
    <ligand>
        <name>S-adenosyl-L-methionine</name>
        <dbReference type="ChEBI" id="CHEBI:59789"/>
    </ligand>
</feature>
<evidence type="ECO:0000256" key="1">
    <source>
        <dbReference type="ARBA" id="ARBA00004496"/>
    </source>
</evidence>
<feature type="active site" description="S-methylcysteine intermediate" evidence="14">
    <location>
        <position position="331"/>
    </location>
</feature>
<feature type="binding site" evidence="14">
    <location>
        <position position="111"/>
    </location>
    <ligand>
        <name>[4Fe-4S] cluster</name>
        <dbReference type="ChEBI" id="CHEBI:49883"/>
        <note>4Fe-4S-S-AdoMet</note>
    </ligand>
</feature>
<feature type="binding site" evidence="14">
    <location>
        <position position="189"/>
    </location>
    <ligand>
        <name>S-adenosyl-L-methionine</name>
        <dbReference type="ChEBI" id="CHEBI:59789"/>
    </ligand>
</feature>
<feature type="binding site" evidence="14">
    <location>
        <position position="288"/>
    </location>
    <ligand>
        <name>S-adenosyl-L-methionine</name>
        <dbReference type="ChEBI" id="CHEBI:59789"/>
    </ligand>
</feature>
<dbReference type="SUPFAM" id="SSF102114">
    <property type="entry name" value="Radical SAM enzymes"/>
    <property type="match status" value="1"/>
</dbReference>
<keyword evidence="10 14" id="KW-0479">Metal-binding</keyword>
<evidence type="ECO:0000256" key="9">
    <source>
        <dbReference type="ARBA" id="ARBA00022694"/>
    </source>
</evidence>
<dbReference type="SFLD" id="SFLDF00275">
    <property type="entry name" value="adenosine_C2_methyltransferase"/>
    <property type="match status" value="1"/>
</dbReference>
<feature type="binding site" evidence="14">
    <location>
        <position position="118"/>
    </location>
    <ligand>
        <name>[4Fe-4S] cluster</name>
        <dbReference type="ChEBI" id="CHEBI:49883"/>
        <note>4Fe-4S-S-AdoMet</note>
    </ligand>
</feature>
<dbReference type="HAMAP" id="MF_01849">
    <property type="entry name" value="RNA_methyltr_RlmN"/>
    <property type="match status" value="1"/>
</dbReference>
<dbReference type="GO" id="GO:0002935">
    <property type="term" value="F:tRNA (adenine(37)-C2)-methyltransferase activity"/>
    <property type="evidence" value="ECO:0007669"/>
    <property type="project" value="UniProtKB-UniRule"/>
</dbReference>
<comment type="catalytic activity">
    <reaction evidence="14">
        <text>adenosine(2503) in 23S rRNA + 2 reduced [2Fe-2S]-[ferredoxin] + 2 S-adenosyl-L-methionine = 2-methyladenosine(2503) in 23S rRNA + 5'-deoxyadenosine + L-methionine + 2 oxidized [2Fe-2S]-[ferredoxin] + S-adenosyl-L-homocysteine</text>
        <dbReference type="Rhea" id="RHEA:42916"/>
        <dbReference type="Rhea" id="RHEA-COMP:10000"/>
        <dbReference type="Rhea" id="RHEA-COMP:10001"/>
        <dbReference type="Rhea" id="RHEA-COMP:10152"/>
        <dbReference type="Rhea" id="RHEA-COMP:10282"/>
        <dbReference type="ChEBI" id="CHEBI:17319"/>
        <dbReference type="ChEBI" id="CHEBI:33737"/>
        <dbReference type="ChEBI" id="CHEBI:33738"/>
        <dbReference type="ChEBI" id="CHEBI:57844"/>
        <dbReference type="ChEBI" id="CHEBI:57856"/>
        <dbReference type="ChEBI" id="CHEBI:59789"/>
        <dbReference type="ChEBI" id="CHEBI:74411"/>
        <dbReference type="ChEBI" id="CHEBI:74497"/>
        <dbReference type="EC" id="2.1.1.192"/>
    </reaction>
</comment>
<dbReference type="GO" id="GO:0051539">
    <property type="term" value="F:4 iron, 4 sulfur cluster binding"/>
    <property type="evidence" value="ECO:0007669"/>
    <property type="project" value="UniProtKB-UniRule"/>
</dbReference>
<dbReference type="RefSeq" id="WP_177528291.1">
    <property type="nucleotide sequence ID" value="NZ_CBCSHE010000001.1"/>
</dbReference>
<evidence type="ECO:0000259" key="15">
    <source>
        <dbReference type="PROSITE" id="PS51918"/>
    </source>
</evidence>
<evidence type="ECO:0000256" key="2">
    <source>
        <dbReference type="ARBA" id="ARBA00007544"/>
    </source>
</evidence>
<dbReference type="GO" id="GO:0070475">
    <property type="term" value="P:rRNA base methylation"/>
    <property type="evidence" value="ECO:0007669"/>
    <property type="project" value="UniProtKB-UniRule"/>
</dbReference>
<keyword evidence="11 14" id="KW-0408">Iron</keyword>
<comment type="catalytic activity">
    <reaction evidence="14">
        <text>adenosine(37) in tRNA + 2 reduced [2Fe-2S]-[ferredoxin] + 2 S-adenosyl-L-methionine = 2-methyladenosine(37) in tRNA + 5'-deoxyadenosine + L-methionine + 2 oxidized [2Fe-2S]-[ferredoxin] + S-adenosyl-L-homocysteine</text>
        <dbReference type="Rhea" id="RHEA:43332"/>
        <dbReference type="Rhea" id="RHEA-COMP:10000"/>
        <dbReference type="Rhea" id="RHEA-COMP:10001"/>
        <dbReference type="Rhea" id="RHEA-COMP:10162"/>
        <dbReference type="Rhea" id="RHEA-COMP:10485"/>
        <dbReference type="ChEBI" id="CHEBI:17319"/>
        <dbReference type="ChEBI" id="CHEBI:33737"/>
        <dbReference type="ChEBI" id="CHEBI:33738"/>
        <dbReference type="ChEBI" id="CHEBI:57844"/>
        <dbReference type="ChEBI" id="CHEBI:57856"/>
        <dbReference type="ChEBI" id="CHEBI:59789"/>
        <dbReference type="ChEBI" id="CHEBI:74411"/>
        <dbReference type="ChEBI" id="CHEBI:74497"/>
        <dbReference type="EC" id="2.1.1.192"/>
    </reaction>
</comment>
<keyword evidence="8 14" id="KW-0949">S-adenosyl-L-methionine</keyword>
<dbReference type="SMART" id="SM00729">
    <property type="entry name" value="Elp3"/>
    <property type="match status" value="1"/>
</dbReference>
<keyword evidence="7 14" id="KW-0808">Transferase</keyword>
<dbReference type="InterPro" id="IPR040072">
    <property type="entry name" value="Methyltransferase_A"/>
</dbReference>
<comment type="function">
    <text evidence="14">Specifically methylates position 2 of adenine 2503 in 23S rRNA and position 2 of adenine 37 in tRNAs.</text>
</comment>
<dbReference type="GO" id="GO:0030488">
    <property type="term" value="P:tRNA methylation"/>
    <property type="evidence" value="ECO:0007669"/>
    <property type="project" value="UniProtKB-UniRule"/>
</dbReference>
<comment type="subcellular location">
    <subcellularLocation>
        <location evidence="1 14">Cytoplasm</location>
    </subcellularLocation>
</comment>
<gene>
    <name evidence="14 16" type="primary">rlmN</name>
    <name evidence="16" type="ORF">IWA51_07310</name>
</gene>
<sequence length="353" mass="38296">MEEKISITGLLPAEICSALEIKPAFRGKQIFSWVSKGAVSFDAMTNLDKTTRAALSEKACIYTSKVSKALHDPDGTIKLQITLKDGRAIETVLLTDREGRKTACVSCQAGCAMGCAFCQTGKLGLGRNLTAGEIVEEFLLMEKEAGTLDNIVFMGMGEPLQNISSIRKAVEILTSKDGRALSSRRITLSTCGLTKGIYDLADNGPSMRLAVSLTTADEELRKTLMPVTLGNPLPELKKAIAYYINKTGKRVTLEAALLAGTNTTKESAQRLIEFASGMDVYINLIPWNPVEGMEFKTPSQNECRFFVQLLEKAGLNVSMRTRRGVKIGGACGQLGRSVSQHNKNCDSGKEQKN</sequence>
<keyword evidence="9 14" id="KW-0819">tRNA processing</keyword>
<proteinExistence type="inferred from homology"/>
<dbReference type="CDD" id="cd01335">
    <property type="entry name" value="Radical_SAM"/>
    <property type="match status" value="1"/>
</dbReference>
<dbReference type="Gene3D" id="1.10.150.530">
    <property type="match status" value="1"/>
</dbReference>
<evidence type="ECO:0000256" key="7">
    <source>
        <dbReference type="ARBA" id="ARBA00022679"/>
    </source>
</evidence>
<dbReference type="EMBL" id="CP064936">
    <property type="protein sequence ID" value="QQA00088.1"/>
    <property type="molecule type" value="Genomic_DNA"/>
</dbReference>
<comment type="miscellaneous">
    <text evidence="14">Reaction proceeds by a ping-pong mechanism involving intermediate methylation of a conserved cysteine residue.</text>
</comment>
<evidence type="ECO:0000256" key="5">
    <source>
        <dbReference type="ARBA" id="ARBA00022552"/>
    </source>
</evidence>
<evidence type="ECO:0000256" key="8">
    <source>
        <dbReference type="ARBA" id="ARBA00022691"/>
    </source>
</evidence>
<dbReference type="Pfam" id="PF04055">
    <property type="entry name" value="Radical_SAM"/>
    <property type="match status" value="1"/>
</dbReference>
<dbReference type="GO" id="GO:0000049">
    <property type="term" value="F:tRNA binding"/>
    <property type="evidence" value="ECO:0007669"/>
    <property type="project" value="UniProtKB-UniRule"/>
</dbReference>
<dbReference type="InterPro" id="IPR027492">
    <property type="entry name" value="RNA_MTrfase_RlmN"/>
</dbReference>
<comment type="cofactor">
    <cofactor evidence="14">
        <name>[4Fe-4S] cluster</name>
        <dbReference type="ChEBI" id="CHEBI:49883"/>
    </cofactor>
    <text evidence="14">Binds 1 [4Fe-4S] cluster. The cluster is coordinated with 3 cysteines and an exchangeable S-adenosyl-L-methionine.</text>
</comment>
<dbReference type="KEGG" id="tper:IWA51_07310"/>
<dbReference type="GO" id="GO:0046872">
    <property type="term" value="F:metal ion binding"/>
    <property type="evidence" value="ECO:0007669"/>
    <property type="project" value="UniProtKB-KW"/>
</dbReference>
<keyword evidence="13 14" id="KW-1015">Disulfide bond</keyword>
<reference evidence="16 17" key="1">
    <citation type="submission" date="2020-11" db="EMBL/GenBank/DDBJ databases">
        <title>Treponema Peruensis nv. sp., first commensal Treponema isolated from human feces.</title>
        <authorList>
            <person name="Belkhou C."/>
            <person name="Raes J."/>
        </authorList>
    </citation>
    <scope>NUCLEOTIDE SEQUENCE [LARGE SCALE GENOMIC DNA]</scope>
    <source>
        <strain evidence="16 17">RCC2812</strain>
    </source>
</reference>
<name>A0A7T3V430_9SPIR</name>
<dbReference type="GO" id="GO:0005737">
    <property type="term" value="C:cytoplasm"/>
    <property type="evidence" value="ECO:0007669"/>
    <property type="project" value="UniProtKB-SubCell"/>
</dbReference>
<evidence type="ECO:0000313" key="17">
    <source>
        <dbReference type="Proteomes" id="UP000595224"/>
    </source>
</evidence>
<keyword evidence="4 14" id="KW-0963">Cytoplasm</keyword>
<dbReference type="PANTHER" id="PTHR30544">
    <property type="entry name" value="23S RRNA METHYLTRANSFERASE"/>
    <property type="match status" value="1"/>
</dbReference>
<evidence type="ECO:0000256" key="12">
    <source>
        <dbReference type="ARBA" id="ARBA00023014"/>
    </source>
</evidence>
<keyword evidence="5 14" id="KW-0698">rRNA processing</keyword>
<evidence type="ECO:0000256" key="4">
    <source>
        <dbReference type="ARBA" id="ARBA00022490"/>
    </source>
</evidence>
<feature type="domain" description="Radical SAM core" evidence="15">
    <location>
        <begin position="97"/>
        <end position="330"/>
    </location>
</feature>
<feature type="binding site" evidence="14">
    <location>
        <position position="115"/>
    </location>
    <ligand>
        <name>[4Fe-4S] cluster</name>
        <dbReference type="ChEBI" id="CHEBI:49883"/>
        <note>4Fe-4S-S-AdoMet</note>
    </ligand>
</feature>
<evidence type="ECO:0000256" key="13">
    <source>
        <dbReference type="ARBA" id="ARBA00023157"/>
    </source>
</evidence>